<sequence>MSSRGSLESRSDTFTYQSELLVHVNLLLYAKFPSHQHLSSRLRNLGLKQWNTMTSPSIQSNSILMV</sequence>
<dbReference type="AlphaFoldDB" id="A0A0K2VBT4"/>
<reference evidence="1" key="1">
    <citation type="submission" date="2014-05" db="EMBL/GenBank/DDBJ databases">
        <authorList>
            <person name="Chronopoulou M."/>
        </authorList>
    </citation>
    <scope>NUCLEOTIDE SEQUENCE</scope>
    <source>
        <tissue evidence="1">Whole organism</tissue>
    </source>
</reference>
<organism evidence="1">
    <name type="scientific">Lepeophtheirus salmonis</name>
    <name type="common">Salmon louse</name>
    <name type="synonym">Caligus salmonis</name>
    <dbReference type="NCBI Taxonomy" id="72036"/>
    <lineage>
        <taxon>Eukaryota</taxon>
        <taxon>Metazoa</taxon>
        <taxon>Ecdysozoa</taxon>
        <taxon>Arthropoda</taxon>
        <taxon>Crustacea</taxon>
        <taxon>Multicrustacea</taxon>
        <taxon>Hexanauplia</taxon>
        <taxon>Copepoda</taxon>
        <taxon>Siphonostomatoida</taxon>
        <taxon>Caligidae</taxon>
        <taxon>Lepeophtheirus</taxon>
    </lineage>
</organism>
<evidence type="ECO:0000313" key="1">
    <source>
        <dbReference type="EMBL" id="CDW47770.1"/>
    </source>
</evidence>
<proteinExistence type="predicted"/>
<accession>A0A0K2VBT4</accession>
<dbReference type="EMBL" id="HACA01030409">
    <property type="protein sequence ID" value="CDW47770.1"/>
    <property type="molecule type" value="Transcribed_RNA"/>
</dbReference>
<protein>
    <submittedName>
        <fullName evidence="1">Uncharacterized protein</fullName>
    </submittedName>
</protein>
<name>A0A0K2VBT4_LEPSM</name>